<dbReference type="RefSeq" id="XP_070920195.1">
    <property type="nucleotide sequence ID" value="XM_071064094.1"/>
</dbReference>
<dbReference type="EMBL" id="BAAFSV010000005">
    <property type="protein sequence ID" value="GAB1318464.1"/>
    <property type="molecule type" value="Genomic_DNA"/>
</dbReference>
<accession>A0ABQ0GL80</accession>
<protein>
    <submittedName>
        <fullName evidence="1">Uncharacterized protein</fullName>
    </submittedName>
</protein>
<gene>
    <name evidence="1" type="ORF">MFIFM68171_08674</name>
</gene>
<reference evidence="1 2" key="1">
    <citation type="submission" date="2024-09" db="EMBL/GenBank/DDBJ databases">
        <title>Itraconazole resistance in Madurella fahalii resulting from another homologue of gene encoding cytochrome P450 14-alpha sterol demethylase (CYP51).</title>
        <authorList>
            <person name="Yoshioka I."/>
            <person name="Fahal A.H."/>
            <person name="Kaneko S."/>
            <person name="Yaguchi T."/>
        </authorList>
    </citation>
    <scope>NUCLEOTIDE SEQUENCE [LARGE SCALE GENOMIC DNA]</scope>
    <source>
        <strain evidence="1 2">IFM 68171</strain>
    </source>
</reference>
<comment type="caution">
    <text evidence="1">The sequence shown here is derived from an EMBL/GenBank/DDBJ whole genome shotgun (WGS) entry which is preliminary data.</text>
</comment>
<evidence type="ECO:0000313" key="1">
    <source>
        <dbReference type="EMBL" id="GAB1318464.1"/>
    </source>
</evidence>
<keyword evidence="2" id="KW-1185">Reference proteome</keyword>
<name>A0ABQ0GL80_9PEZI</name>
<sequence>MIESYRWSRLRSYQANVDATYITPVSDHHVDKYADISCWQDAIDEAQHFRVVCNYIYRKIRHQIDEYNLDSFFLVFPKIIEAIAIRPASFLDMEFIYDRRRDIARHVRQMFQRGGEDDCPRKPHGEMSVAGNILTWDSSPSSQIIEHVNVSERFEGLEEDLEEASLDRRIIGGPYKLLIEDLLKESSLDWGESQLWTMDTIRHQIMSSIPTTEFRLRWPYYIHAAEFRIPWQHVKQRLLREKYNRNVGIWDAMPTTVVLVSSSNDVTQATTLKEYVCQTWGFGYNVTQLLQSVLSIITQEFDYNVYRKRTTTPAIVLSYQSR</sequence>
<organism evidence="1 2">
    <name type="scientific">Madurella fahalii</name>
    <dbReference type="NCBI Taxonomy" id="1157608"/>
    <lineage>
        <taxon>Eukaryota</taxon>
        <taxon>Fungi</taxon>
        <taxon>Dikarya</taxon>
        <taxon>Ascomycota</taxon>
        <taxon>Pezizomycotina</taxon>
        <taxon>Sordariomycetes</taxon>
        <taxon>Sordariomycetidae</taxon>
        <taxon>Sordariales</taxon>
        <taxon>Sordariales incertae sedis</taxon>
        <taxon>Madurella</taxon>
    </lineage>
</organism>
<evidence type="ECO:0000313" key="2">
    <source>
        <dbReference type="Proteomes" id="UP001628179"/>
    </source>
</evidence>
<proteinExistence type="predicted"/>
<dbReference type="Proteomes" id="UP001628179">
    <property type="component" value="Unassembled WGS sequence"/>
</dbReference>
<dbReference type="GeneID" id="98179417"/>